<dbReference type="Proteomes" id="UP000887577">
    <property type="component" value="Unplaced"/>
</dbReference>
<dbReference type="AlphaFoldDB" id="A0A914YWL4"/>
<dbReference type="WBParaSite" id="PSU_v2.g494.t1">
    <property type="protein sequence ID" value="PSU_v2.g494.t1"/>
    <property type="gene ID" value="PSU_v2.g494"/>
</dbReference>
<protein>
    <submittedName>
        <fullName evidence="2">Uncharacterized protein</fullName>
    </submittedName>
</protein>
<reference evidence="2" key="1">
    <citation type="submission" date="2022-11" db="UniProtKB">
        <authorList>
            <consortium name="WormBaseParasite"/>
        </authorList>
    </citation>
    <scope>IDENTIFICATION</scope>
</reference>
<dbReference type="SUPFAM" id="SSF57850">
    <property type="entry name" value="RING/U-box"/>
    <property type="match status" value="1"/>
</dbReference>
<name>A0A914YWL4_9BILA</name>
<sequence>MNSSRPVGASSNIIINNDIQNRGAPESSLTCSVCIEEYSVNDGVSCFSRDNVPIHMFCATCVGTYANNEEAMVAYDGSGLVVWT</sequence>
<evidence type="ECO:0000313" key="2">
    <source>
        <dbReference type="WBParaSite" id="PSU_v2.g494.t1"/>
    </source>
</evidence>
<evidence type="ECO:0000313" key="1">
    <source>
        <dbReference type="Proteomes" id="UP000887577"/>
    </source>
</evidence>
<proteinExistence type="predicted"/>
<accession>A0A914YWL4</accession>
<organism evidence="1 2">
    <name type="scientific">Panagrolaimus superbus</name>
    <dbReference type="NCBI Taxonomy" id="310955"/>
    <lineage>
        <taxon>Eukaryota</taxon>
        <taxon>Metazoa</taxon>
        <taxon>Ecdysozoa</taxon>
        <taxon>Nematoda</taxon>
        <taxon>Chromadorea</taxon>
        <taxon>Rhabditida</taxon>
        <taxon>Tylenchina</taxon>
        <taxon>Panagrolaimomorpha</taxon>
        <taxon>Panagrolaimoidea</taxon>
        <taxon>Panagrolaimidae</taxon>
        <taxon>Panagrolaimus</taxon>
    </lineage>
</organism>
<keyword evidence="1" id="KW-1185">Reference proteome</keyword>